<organism evidence="1 2">
    <name type="scientific">Melipona bicolor</name>
    <dbReference type="NCBI Taxonomy" id="60889"/>
    <lineage>
        <taxon>Eukaryota</taxon>
        <taxon>Metazoa</taxon>
        <taxon>Ecdysozoa</taxon>
        <taxon>Arthropoda</taxon>
        <taxon>Hexapoda</taxon>
        <taxon>Insecta</taxon>
        <taxon>Pterygota</taxon>
        <taxon>Neoptera</taxon>
        <taxon>Endopterygota</taxon>
        <taxon>Hymenoptera</taxon>
        <taxon>Apocrita</taxon>
        <taxon>Aculeata</taxon>
        <taxon>Apoidea</taxon>
        <taxon>Anthophila</taxon>
        <taxon>Apidae</taxon>
        <taxon>Melipona</taxon>
    </lineage>
</organism>
<gene>
    <name evidence="1" type="ORF">K0M31_008651</name>
</gene>
<evidence type="ECO:0000313" key="2">
    <source>
        <dbReference type="Proteomes" id="UP001177670"/>
    </source>
</evidence>
<protein>
    <submittedName>
        <fullName evidence="1">Uncharacterized protein</fullName>
    </submittedName>
</protein>
<dbReference type="PANTHER" id="PTHR21398:SF22">
    <property type="entry name" value="IP12060P-RELATED"/>
    <property type="match status" value="1"/>
</dbReference>
<evidence type="ECO:0000313" key="1">
    <source>
        <dbReference type="EMBL" id="KAK1123015.1"/>
    </source>
</evidence>
<dbReference type="PANTHER" id="PTHR21398">
    <property type="entry name" value="AGAP007094-PA"/>
    <property type="match status" value="1"/>
</dbReference>
<reference evidence="1" key="1">
    <citation type="submission" date="2021-10" db="EMBL/GenBank/DDBJ databases">
        <title>Melipona bicolor Genome sequencing and assembly.</title>
        <authorList>
            <person name="Araujo N.S."/>
            <person name="Arias M.C."/>
        </authorList>
    </citation>
    <scope>NUCLEOTIDE SEQUENCE</scope>
    <source>
        <strain evidence="1">USP_2M_L1-L4_2017</strain>
        <tissue evidence="1">Whole body</tissue>
    </source>
</reference>
<dbReference type="AlphaFoldDB" id="A0AA40KJX6"/>
<comment type="caution">
    <text evidence="1">The sequence shown here is derived from an EMBL/GenBank/DDBJ whole genome shotgun (WGS) entry which is preliminary data.</text>
</comment>
<dbReference type="InterPro" id="IPR006631">
    <property type="entry name" value="DM4_12"/>
</dbReference>
<dbReference type="Proteomes" id="UP001177670">
    <property type="component" value="Unassembled WGS sequence"/>
</dbReference>
<dbReference type="SMART" id="SM00718">
    <property type="entry name" value="DM4_12"/>
    <property type="match status" value="1"/>
</dbReference>
<proteinExistence type="predicted"/>
<dbReference type="EMBL" id="JAHYIQ010000021">
    <property type="protein sequence ID" value="KAK1123015.1"/>
    <property type="molecule type" value="Genomic_DNA"/>
</dbReference>
<keyword evidence="2" id="KW-1185">Reference proteome</keyword>
<name>A0AA40KJX6_9HYME</name>
<dbReference type="Pfam" id="PF07841">
    <property type="entry name" value="DM4_12"/>
    <property type="match status" value="1"/>
</dbReference>
<accession>A0AA40KJX6</accession>
<sequence length="228" mass="25618">MASNDFFYLRLVKHSSSWTNNSFTDGIPNMTDQIRVPSGRSVTIYVVVCYLMCVSRVSGVKNITHGVARHLRSIGFPEGSGMGIFFALGVPLDIPGKSVSFSLTFEANYALPGEWNSTYYLDDSHLKKRSLNRRLAYDILMNKLESFGYSGKYCLLKMICEVANYPLTSNGVLGDVLQILFTPSSSQDENLSSEITEAEYTKDCNYRYKKCPESPLALIRRHDLNDNS</sequence>